<dbReference type="Gene3D" id="2.170.130.10">
    <property type="entry name" value="TonB-dependent receptor, plug domain"/>
    <property type="match status" value="1"/>
</dbReference>
<dbReference type="InterPro" id="IPR010105">
    <property type="entry name" value="TonB_sidphr_rcpt"/>
</dbReference>
<reference evidence="20" key="1">
    <citation type="submission" date="2022-09" db="EMBL/GenBank/DDBJ databases">
        <title>Molecular characterization of Glaesserella parasuis strains circulating in commercial swine farms using whole-genome sequencing.</title>
        <authorList>
            <person name="Mugabi R."/>
            <person name="Clavijo M."/>
            <person name="Li G."/>
        </authorList>
    </citation>
    <scope>NUCLEOTIDE SEQUENCE</scope>
    <source>
        <strain evidence="20">0435-53</strain>
    </source>
</reference>
<dbReference type="GO" id="GO:0015344">
    <property type="term" value="F:siderophore uptake transmembrane transporter activity"/>
    <property type="evidence" value="ECO:0007669"/>
    <property type="project" value="TreeGrafter"/>
</dbReference>
<dbReference type="PANTHER" id="PTHR32552">
    <property type="entry name" value="FERRICHROME IRON RECEPTOR-RELATED"/>
    <property type="match status" value="1"/>
</dbReference>
<evidence type="ECO:0000256" key="2">
    <source>
        <dbReference type="ARBA" id="ARBA00009810"/>
    </source>
</evidence>
<sequence length="705" mass="78331">MKKTFVYSTISQVVLLAIASNAMANEPAKNDVAALDEVAVVGGGSMYKMGEVPVHQAKSAIAISRDELDKQDVKKVDEIGRYQAGFANQVFGNDTNTNWFRVRGAEVSQAVNGLPTFSYGFFTPYVESFGLEAVEVTKGADSMTFGAAQSGGLINYVTKRAHRDQIGKGEFKANFGTNSLYGFGADYTGKMTDDESVRYRIVASLNHADGEWKDTENKTIYLAPTLEWDISDRTRLSILTSYQKDYGTPSSNFYPQEGTLRALPDGSYYSRNVNFGDPVNDHETNKQYSLGYELSHDFGNGLRANSSYRYSHVENYHRGAYIYPSAYAADWSPLAPSATGYLVTANTVYNSGTAISHALDNRLSWDYQNDWLKNTLVVGTDYRHNKVDAMYSLYALGFTENLRNYQATWNQTGTPVGNHQTIKSRQLGLYLQNQSRIADKFIVGLGIRHDRAKQNEYTSTQTVKDNHTSYSGSIMYEAPYGFNPYFSYSESFTVPVGISGNQSLYDPNITRQYEVGVKYLPTWLDGVITIAGFRAKDTDALVSKLQPNGTVSTESDEDPIYRKGFELQADVNLTENWTGTLAYTYTKAESKDSTGAKTRRPLIPTNTLAAKTAYTFSNGMLNGLTVGAGIRYVGHSVASKGSLYSHARLPSVTLVDLMARYQINQNWSAQLNVDNVGNRKYVAACDYYCYYGAERKVNATVSYKF</sequence>
<dbReference type="AlphaFoldDB" id="A0AA42JHX7"/>
<evidence type="ECO:0000256" key="3">
    <source>
        <dbReference type="ARBA" id="ARBA00022448"/>
    </source>
</evidence>
<gene>
    <name evidence="20" type="ORF">N5925_03270</name>
</gene>
<dbReference type="PROSITE" id="PS52016">
    <property type="entry name" value="TONB_DEPENDENT_REC_3"/>
    <property type="match status" value="1"/>
</dbReference>
<keyword evidence="5" id="KW-0410">Iron transport</keyword>
<evidence type="ECO:0000256" key="16">
    <source>
        <dbReference type="RuleBase" id="RU003357"/>
    </source>
</evidence>
<dbReference type="InterPro" id="IPR012910">
    <property type="entry name" value="Plug_dom"/>
</dbReference>
<evidence type="ECO:0000256" key="7">
    <source>
        <dbReference type="ARBA" id="ARBA00022729"/>
    </source>
</evidence>
<dbReference type="PROSITE" id="PS01156">
    <property type="entry name" value="TONB_DEPENDENT_REC_2"/>
    <property type="match status" value="1"/>
</dbReference>
<dbReference type="Gene3D" id="2.40.170.20">
    <property type="entry name" value="TonB-dependent receptor, beta-barrel domain"/>
    <property type="match status" value="1"/>
</dbReference>
<organism evidence="20 21">
    <name type="scientific">Glaesserella parasuis</name>
    <name type="common">Haemophilus parasuis</name>
    <dbReference type="NCBI Taxonomy" id="738"/>
    <lineage>
        <taxon>Bacteria</taxon>
        <taxon>Pseudomonadati</taxon>
        <taxon>Pseudomonadota</taxon>
        <taxon>Gammaproteobacteria</taxon>
        <taxon>Pasteurellales</taxon>
        <taxon>Pasteurellaceae</taxon>
        <taxon>Glaesserella</taxon>
    </lineage>
</organism>
<dbReference type="PANTHER" id="PTHR32552:SF68">
    <property type="entry name" value="FERRICHROME OUTER MEMBRANE TRANSPORTER_PHAGE RECEPTOR"/>
    <property type="match status" value="1"/>
</dbReference>
<dbReference type="GO" id="GO:0015891">
    <property type="term" value="P:siderophore transport"/>
    <property type="evidence" value="ECO:0007669"/>
    <property type="project" value="InterPro"/>
</dbReference>
<accession>A0AA42JHX7</accession>
<evidence type="ECO:0000313" key="20">
    <source>
        <dbReference type="EMBL" id="MDD2167643.1"/>
    </source>
</evidence>
<evidence type="ECO:0000256" key="15">
    <source>
        <dbReference type="PROSITE-ProRule" id="PRU10144"/>
    </source>
</evidence>
<dbReference type="Pfam" id="PF07715">
    <property type="entry name" value="Plug"/>
    <property type="match status" value="1"/>
</dbReference>
<dbReference type="NCBIfam" id="TIGR01783">
    <property type="entry name" value="TonB-siderophor"/>
    <property type="match status" value="1"/>
</dbReference>
<dbReference type="EMBL" id="JAODIR010000010">
    <property type="protein sequence ID" value="MDD2167643.1"/>
    <property type="molecule type" value="Genomic_DNA"/>
</dbReference>
<evidence type="ECO:0000256" key="14">
    <source>
        <dbReference type="PROSITE-ProRule" id="PRU01360"/>
    </source>
</evidence>
<keyword evidence="10 16" id="KW-0798">TonB box</keyword>
<feature type="short sequence motif" description="TonB C-terminal box" evidence="15">
    <location>
        <begin position="688"/>
        <end position="705"/>
    </location>
</feature>
<protein>
    <submittedName>
        <fullName evidence="20">TonB-dependent siderophore receptor</fullName>
    </submittedName>
</protein>
<comment type="caution">
    <text evidence="20">The sequence shown here is derived from an EMBL/GenBank/DDBJ whole genome shotgun (WGS) entry which is preliminary data.</text>
</comment>
<evidence type="ECO:0000259" key="18">
    <source>
        <dbReference type="Pfam" id="PF00593"/>
    </source>
</evidence>
<evidence type="ECO:0000259" key="19">
    <source>
        <dbReference type="Pfam" id="PF07715"/>
    </source>
</evidence>
<feature type="domain" description="TonB-dependent receptor-like beta-barrel" evidence="18">
    <location>
        <begin position="228"/>
        <end position="676"/>
    </location>
</feature>
<dbReference type="GO" id="GO:0038023">
    <property type="term" value="F:signaling receptor activity"/>
    <property type="evidence" value="ECO:0007669"/>
    <property type="project" value="InterPro"/>
</dbReference>
<keyword evidence="4 14" id="KW-1134">Transmembrane beta strand</keyword>
<evidence type="ECO:0000256" key="12">
    <source>
        <dbReference type="ARBA" id="ARBA00023170"/>
    </source>
</evidence>
<keyword evidence="9" id="KW-0406">Ion transport</keyword>
<dbReference type="GO" id="GO:0009279">
    <property type="term" value="C:cell outer membrane"/>
    <property type="evidence" value="ECO:0007669"/>
    <property type="project" value="UniProtKB-SubCell"/>
</dbReference>
<dbReference type="SUPFAM" id="SSF56935">
    <property type="entry name" value="Porins"/>
    <property type="match status" value="1"/>
</dbReference>
<keyword evidence="8" id="KW-0408">Iron</keyword>
<keyword evidence="7 17" id="KW-0732">Signal</keyword>
<keyword evidence="6 14" id="KW-0812">Transmembrane</keyword>
<evidence type="ECO:0000256" key="4">
    <source>
        <dbReference type="ARBA" id="ARBA00022452"/>
    </source>
</evidence>
<dbReference type="InterPro" id="IPR036942">
    <property type="entry name" value="Beta-barrel_TonB_sf"/>
</dbReference>
<feature type="domain" description="TonB-dependent receptor plug" evidence="19">
    <location>
        <begin position="58"/>
        <end position="152"/>
    </location>
</feature>
<evidence type="ECO:0000313" key="21">
    <source>
        <dbReference type="Proteomes" id="UP001148834"/>
    </source>
</evidence>
<dbReference type="InterPro" id="IPR037066">
    <property type="entry name" value="Plug_dom_sf"/>
</dbReference>
<keyword evidence="3 14" id="KW-0813">Transport</keyword>
<comment type="similarity">
    <text evidence="2 14 16">Belongs to the TonB-dependent receptor family.</text>
</comment>
<proteinExistence type="inferred from homology"/>
<keyword evidence="13 14" id="KW-0998">Cell outer membrane</keyword>
<feature type="chain" id="PRO_5041219192" evidence="17">
    <location>
        <begin position="25"/>
        <end position="705"/>
    </location>
</feature>
<evidence type="ECO:0000256" key="11">
    <source>
        <dbReference type="ARBA" id="ARBA00023136"/>
    </source>
</evidence>
<dbReference type="InterPro" id="IPR000531">
    <property type="entry name" value="Beta-barrel_TonB"/>
</dbReference>
<dbReference type="InterPro" id="IPR010917">
    <property type="entry name" value="TonB_rcpt_CS"/>
</dbReference>
<dbReference type="Pfam" id="PF00593">
    <property type="entry name" value="TonB_dep_Rec_b-barrel"/>
    <property type="match status" value="1"/>
</dbReference>
<dbReference type="Proteomes" id="UP001148834">
    <property type="component" value="Unassembled WGS sequence"/>
</dbReference>
<name>A0AA42JHX7_GLAPU</name>
<feature type="signal peptide" evidence="17">
    <location>
        <begin position="1"/>
        <end position="24"/>
    </location>
</feature>
<evidence type="ECO:0000256" key="8">
    <source>
        <dbReference type="ARBA" id="ARBA00023004"/>
    </source>
</evidence>
<evidence type="ECO:0000256" key="10">
    <source>
        <dbReference type="ARBA" id="ARBA00023077"/>
    </source>
</evidence>
<dbReference type="CDD" id="cd01347">
    <property type="entry name" value="ligand_gated_channel"/>
    <property type="match status" value="1"/>
</dbReference>
<evidence type="ECO:0000256" key="17">
    <source>
        <dbReference type="SAM" id="SignalP"/>
    </source>
</evidence>
<comment type="subcellular location">
    <subcellularLocation>
        <location evidence="1 14">Cell outer membrane</location>
        <topology evidence="1 14">Multi-pass membrane protein</topology>
    </subcellularLocation>
</comment>
<keyword evidence="11 14" id="KW-0472">Membrane</keyword>
<evidence type="ECO:0000256" key="1">
    <source>
        <dbReference type="ARBA" id="ARBA00004571"/>
    </source>
</evidence>
<keyword evidence="12 20" id="KW-0675">Receptor</keyword>
<evidence type="ECO:0000256" key="5">
    <source>
        <dbReference type="ARBA" id="ARBA00022496"/>
    </source>
</evidence>
<evidence type="ECO:0000256" key="9">
    <source>
        <dbReference type="ARBA" id="ARBA00023065"/>
    </source>
</evidence>
<evidence type="ECO:0000256" key="6">
    <source>
        <dbReference type="ARBA" id="ARBA00022692"/>
    </source>
</evidence>
<evidence type="ECO:0000256" key="13">
    <source>
        <dbReference type="ARBA" id="ARBA00023237"/>
    </source>
</evidence>
<dbReference type="InterPro" id="IPR039426">
    <property type="entry name" value="TonB-dep_rcpt-like"/>
</dbReference>